<sequence>GPFDAKKYLQVSVDDLHIVHKKISLALENQHKEIKTMIAQKTIQIPQAQNKLFYTQVITKVFAFMLKKVYKQFLIVSNTTKNPLQSCSGTFKSSIGLPCSHKIQELLEDNQCLQLDDFYQYWWIQQYQLPQQTPPKTKDPLQQK</sequence>
<accession>A0ABN7WNV5</accession>
<comment type="caution">
    <text evidence="1">The sequence shown here is derived from an EMBL/GenBank/DDBJ whole genome shotgun (WGS) entry which is preliminary data.</text>
</comment>
<evidence type="ECO:0000313" key="2">
    <source>
        <dbReference type="Proteomes" id="UP000789901"/>
    </source>
</evidence>
<feature type="non-terminal residue" evidence="1">
    <location>
        <position position="1"/>
    </location>
</feature>
<dbReference type="Proteomes" id="UP000789901">
    <property type="component" value="Unassembled WGS sequence"/>
</dbReference>
<dbReference type="EMBL" id="CAJVQB010052847">
    <property type="protein sequence ID" value="CAG8836098.1"/>
    <property type="molecule type" value="Genomic_DNA"/>
</dbReference>
<reference evidence="1 2" key="1">
    <citation type="submission" date="2021-06" db="EMBL/GenBank/DDBJ databases">
        <authorList>
            <person name="Kallberg Y."/>
            <person name="Tangrot J."/>
            <person name="Rosling A."/>
        </authorList>
    </citation>
    <scope>NUCLEOTIDE SEQUENCE [LARGE SCALE GENOMIC DNA]</scope>
    <source>
        <strain evidence="1 2">120-4 pot B 10/14</strain>
    </source>
</reference>
<gene>
    <name evidence="1" type="ORF">GMARGA_LOCUS32867</name>
</gene>
<organism evidence="1 2">
    <name type="scientific">Gigaspora margarita</name>
    <dbReference type="NCBI Taxonomy" id="4874"/>
    <lineage>
        <taxon>Eukaryota</taxon>
        <taxon>Fungi</taxon>
        <taxon>Fungi incertae sedis</taxon>
        <taxon>Mucoromycota</taxon>
        <taxon>Glomeromycotina</taxon>
        <taxon>Glomeromycetes</taxon>
        <taxon>Diversisporales</taxon>
        <taxon>Gigasporaceae</taxon>
        <taxon>Gigaspora</taxon>
    </lineage>
</organism>
<keyword evidence="2" id="KW-1185">Reference proteome</keyword>
<proteinExistence type="predicted"/>
<name>A0ABN7WNV5_GIGMA</name>
<protein>
    <submittedName>
        <fullName evidence="1">13301_t:CDS:1</fullName>
    </submittedName>
</protein>
<evidence type="ECO:0000313" key="1">
    <source>
        <dbReference type="EMBL" id="CAG8836098.1"/>
    </source>
</evidence>